<dbReference type="AlphaFoldDB" id="A0A1B0D698"/>
<proteinExistence type="inferred from homology"/>
<dbReference type="GO" id="GO:0005737">
    <property type="term" value="C:cytoplasm"/>
    <property type="evidence" value="ECO:0007669"/>
    <property type="project" value="UniProtKB-ARBA"/>
</dbReference>
<dbReference type="InterPro" id="IPR000352">
    <property type="entry name" value="Pep_chain_release_fac_I"/>
</dbReference>
<dbReference type="EnsemblMetazoa" id="PPAI003007-RA">
    <property type="protein sequence ID" value="PPAI003007-PA"/>
    <property type="gene ID" value="PPAI003007"/>
</dbReference>
<dbReference type="InterPro" id="IPR045853">
    <property type="entry name" value="Pep_chain_release_fac_I_sf"/>
</dbReference>
<dbReference type="Gene3D" id="3.30.70.1660">
    <property type="match status" value="2"/>
</dbReference>
<dbReference type="SMART" id="SM00937">
    <property type="entry name" value="PCRF"/>
    <property type="match status" value="1"/>
</dbReference>
<keyword evidence="2" id="KW-0488">Methylation</keyword>
<protein>
    <recommendedName>
        <fullName evidence="4">Prokaryotic-type class I peptide chain release factors domain-containing protein</fullName>
    </recommendedName>
</protein>
<keyword evidence="3" id="KW-0648">Protein biosynthesis</keyword>
<dbReference type="PANTHER" id="PTHR43804:SF7">
    <property type="entry name" value="LD18447P"/>
    <property type="match status" value="1"/>
</dbReference>
<name>A0A1B0D698_PHLPP</name>
<accession>A0A1B0D698</accession>
<dbReference type="GO" id="GO:0003747">
    <property type="term" value="F:translation release factor activity"/>
    <property type="evidence" value="ECO:0007669"/>
    <property type="project" value="InterPro"/>
</dbReference>
<evidence type="ECO:0000256" key="2">
    <source>
        <dbReference type="ARBA" id="ARBA00022481"/>
    </source>
</evidence>
<dbReference type="SUPFAM" id="SSF75620">
    <property type="entry name" value="Release factor"/>
    <property type="match status" value="1"/>
</dbReference>
<sequence length="317" mass="36388">MEALTATPQLKPKCCFRSSLNGPMQNYPLMSCNSILKAMQKCIDQQDWGSFCKYMLHLGTKQTDDRFLFIHLKVILAMLFTRDLYSMYRNYCDFKGWYTEVLEEDHMEIGGIRHASLCITGEDAFQCLKHEGGVHRVQRIPVTEKSGRVHTSTASVAIIPRPDDVTVTLNSKDLKIETKRASGAGGQHVNTTDSAVRITHIPTGLQVECQTDRSQIKNRELALKKLQARLYESEINAQMASTQNLRSSQVGMSMRNEKIRTYNFNQDRVTDHRIEDGTVHNLKGILEGREILDDFLDNLREKSHKKNLMEFIRRFKD</sequence>
<dbReference type="Gene3D" id="3.30.160.20">
    <property type="match status" value="1"/>
</dbReference>
<reference evidence="5" key="1">
    <citation type="submission" date="2022-08" db="UniProtKB">
        <authorList>
            <consortium name="EnsemblMetazoa"/>
        </authorList>
    </citation>
    <scope>IDENTIFICATION</scope>
    <source>
        <strain evidence="5">Israel</strain>
    </source>
</reference>
<keyword evidence="6" id="KW-1185">Reference proteome</keyword>
<organism evidence="5 6">
    <name type="scientific">Phlebotomus papatasi</name>
    <name type="common">Sandfly</name>
    <dbReference type="NCBI Taxonomy" id="29031"/>
    <lineage>
        <taxon>Eukaryota</taxon>
        <taxon>Metazoa</taxon>
        <taxon>Ecdysozoa</taxon>
        <taxon>Arthropoda</taxon>
        <taxon>Hexapoda</taxon>
        <taxon>Insecta</taxon>
        <taxon>Pterygota</taxon>
        <taxon>Neoptera</taxon>
        <taxon>Endopterygota</taxon>
        <taxon>Diptera</taxon>
        <taxon>Nematocera</taxon>
        <taxon>Psychodoidea</taxon>
        <taxon>Psychodidae</taxon>
        <taxon>Phlebotomus</taxon>
        <taxon>Phlebotomus</taxon>
    </lineage>
</organism>
<comment type="similarity">
    <text evidence="1">Belongs to the prokaryotic/mitochondrial release factor family.</text>
</comment>
<evidence type="ECO:0000256" key="3">
    <source>
        <dbReference type="ARBA" id="ARBA00022917"/>
    </source>
</evidence>
<dbReference type="InterPro" id="IPR005139">
    <property type="entry name" value="PCRF"/>
</dbReference>
<evidence type="ECO:0000256" key="1">
    <source>
        <dbReference type="ARBA" id="ARBA00010835"/>
    </source>
</evidence>
<dbReference type="FunFam" id="3.30.160.20:FF:000004">
    <property type="entry name" value="Peptide chain release factor 1"/>
    <property type="match status" value="1"/>
</dbReference>
<dbReference type="EMBL" id="AJVK01025850">
    <property type="status" value="NOT_ANNOTATED_CDS"/>
    <property type="molecule type" value="Genomic_DNA"/>
</dbReference>
<dbReference type="Pfam" id="PF00472">
    <property type="entry name" value="RF-1"/>
    <property type="match status" value="1"/>
</dbReference>
<dbReference type="InterPro" id="IPR050057">
    <property type="entry name" value="Prokaryotic/Mito_RF"/>
</dbReference>
<dbReference type="PROSITE" id="PS00745">
    <property type="entry name" value="RF_PROK_I"/>
    <property type="match status" value="1"/>
</dbReference>
<dbReference type="Proteomes" id="UP000092462">
    <property type="component" value="Unassembled WGS sequence"/>
</dbReference>
<dbReference type="VEuPathDB" id="VectorBase:PPAPM1_003660"/>
<dbReference type="Pfam" id="PF03462">
    <property type="entry name" value="PCRF"/>
    <property type="match status" value="1"/>
</dbReference>
<feature type="domain" description="Prokaryotic-type class I peptide chain release factors" evidence="4">
    <location>
        <begin position="180"/>
        <end position="196"/>
    </location>
</feature>
<evidence type="ECO:0000313" key="6">
    <source>
        <dbReference type="Proteomes" id="UP000092462"/>
    </source>
</evidence>
<evidence type="ECO:0000313" key="5">
    <source>
        <dbReference type="EnsemblMetazoa" id="PPAI003007-PA"/>
    </source>
</evidence>
<evidence type="ECO:0000259" key="4">
    <source>
        <dbReference type="PROSITE" id="PS00745"/>
    </source>
</evidence>
<dbReference type="VEuPathDB" id="VectorBase:PPAI003007"/>
<dbReference type="PANTHER" id="PTHR43804">
    <property type="entry name" value="LD18447P"/>
    <property type="match status" value="1"/>
</dbReference>